<reference evidence="1" key="1">
    <citation type="submission" date="2021-03" db="EMBL/GenBank/DDBJ databases">
        <title>Draft genome sequence of rust myrtle Austropuccinia psidii MF-1, a brazilian biotype.</title>
        <authorList>
            <person name="Quecine M.C."/>
            <person name="Pachon D.M.R."/>
            <person name="Bonatelli M.L."/>
            <person name="Correr F.H."/>
            <person name="Franceschini L.M."/>
            <person name="Leite T.F."/>
            <person name="Margarido G.R.A."/>
            <person name="Almeida C.A."/>
            <person name="Ferrarezi J.A."/>
            <person name="Labate C.A."/>
        </authorList>
    </citation>
    <scope>NUCLEOTIDE SEQUENCE</scope>
    <source>
        <strain evidence="1">MF-1</strain>
    </source>
</reference>
<sequence length="194" mass="21490">MKVGEEIIKASNFGIIFATLEGGSDAGIFTFEAKQRSRKNVEEAQASGQTAIALVSAWLSHSQGQEVLETLSERITRVHRALKAPPRIAKTKRKRQNQTRAIVLGEQSSAPLTCEFKKPSAQVDSAFARSARGVQNLWLFDKRHLVRHTILTSALDRCGLHGTCKIDRSIQLSQIPYSSFSGINLAEKNIFKNK</sequence>
<proteinExistence type="predicted"/>
<comment type="caution">
    <text evidence="1">The sequence shown here is derived from an EMBL/GenBank/DDBJ whole genome shotgun (WGS) entry which is preliminary data.</text>
</comment>
<keyword evidence="2" id="KW-1185">Reference proteome</keyword>
<evidence type="ECO:0000313" key="2">
    <source>
        <dbReference type="Proteomes" id="UP000765509"/>
    </source>
</evidence>
<organism evidence="1 2">
    <name type="scientific">Austropuccinia psidii MF-1</name>
    <dbReference type="NCBI Taxonomy" id="1389203"/>
    <lineage>
        <taxon>Eukaryota</taxon>
        <taxon>Fungi</taxon>
        <taxon>Dikarya</taxon>
        <taxon>Basidiomycota</taxon>
        <taxon>Pucciniomycotina</taxon>
        <taxon>Pucciniomycetes</taxon>
        <taxon>Pucciniales</taxon>
        <taxon>Sphaerophragmiaceae</taxon>
        <taxon>Austropuccinia</taxon>
    </lineage>
</organism>
<dbReference type="AlphaFoldDB" id="A0A9Q3GMQ3"/>
<accession>A0A9Q3GMQ3</accession>
<evidence type="ECO:0000313" key="1">
    <source>
        <dbReference type="EMBL" id="MBW0473171.1"/>
    </source>
</evidence>
<gene>
    <name evidence="1" type="ORF">O181_012886</name>
</gene>
<dbReference type="Proteomes" id="UP000765509">
    <property type="component" value="Unassembled WGS sequence"/>
</dbReference>
<protein>
    <submittedName>
        <fullName evidence="1">Uncharacterized protein</fullName>
    </submittedName>
</protein>
<dbReference type="EMBL" id="AVOT02003319">
    <property type="protein sequence ID" value="MBW0473171.1"/>
    <property type="molecule type" value="Genomic_DNA"/>
</dbReference>
<name>A0A9Q3GMQ3_9BASI</name>